<gene>
    <name evidence="1" type="ORF">OBE_17326</name>
</gene>
<reference evidence="1" key="1">
    <citation type="journal article" date="2013" name="Environ. Microbiol.">
        <title>Microbiota from the distal guts of lean and obese adolescents exhibit partial functional redundancy besides clear differences in community structure.</title>
        <authorList>
            <person name="Ferrer M."/>
            <person name="Ruiz A."/>
            <person name="Lanza F."/>
            <person name="Haange S.B."/>
            <person name="Oberbach A."/>
            <person name="Till H."/>
            <person name="Bargiela R."/>
            <person name="Campoy C."/>
            <person name="Segura M.T."/>
            <person name="Richter M."/>
            <person name="von Bergen M."/>
            <person name="Seifert J."/>
            <person name="Suarez A."/>
        </authorList>
    </citation>
    <scope>NUCLEOTIDE SEQUENCE</scope>
</reference>
<dbReference type="AlphaFoldDB" id="K1SBC7"/>
<protein>
    <submittedName>
        <fullName evidence="1">Uncharacterized protein</fullName>
    </submittedName>
</protein>
<sequence length="31" mass="3447">MEQQEMTREEAVKAITSYGNDAYTARGLEPG</sequence>
<dbReference type="EMBL" id="AJWZ01011582">
    <property type="protein sequence ID" value="EKC44711.1"/>
    <property type="molecule type" value="Genomic_DNA"/>
</dbReference>
<evidence type="ECO:0000313" key="1">
    <source>
        <dbReference type="EMBL" id="EKC44711.1"/>
    </source>
</evidence>
<name>K1SBC7_9ZZZZ</name>
<accession>K1SBC7</accession>
<proteinExistence type="predicted"/>
<organism evidence="1">
    <name type="scientific">human gut metagenome</name>
    <dbReference type="NCBI Taxonomy" id="408170"/>
    <lineage>
        <taxon>unclassified sequences</taxon>
        <taxon>metagenomes</taxon>
        <taxon>organismal metagenomes</taxon>
    </lineage>
</organism>
<comment type="caution">
    <text evidence="1">The sequence shown here is derived from an EMBL/GenBank/DDBJ whole genome shotgun (WGS) entry which is preliminary data.</text>
</comment>
<feature type="non-terminal residue" evidence="1">
    <location>
        <position position="31"/>
    </location>
</feature>